<dbReference type="GO" id="GO:0016757">
    <property type="term" value="F:glycosyltransferase activity"/>
    <property type="evidence" value="ECO:0007669"/>
    <property type="project" value="UniProtKB-KW"/>
</dbReference>
<evidence type="ECO:0000259" key="1">
    <source>
        <dbReference type="Pfam" id="PF00535"/>
    </source>
</evidence>
<feature type="domain" description="Glycosyltransferase 2-like" evidence="1">
    <location>
        <begin position="8"/>
        <end position="119"/>
    </location>
</feature>
<dbReference type="PANTHER" id="PTHR43685">
    <property type="entry name" value="GLYCOSYLTRANSFERASE"/>
    <property type="match status" value="1"/>
</dbReference>
<name>A0A9X3E1A3_9HYPH</name>
<dbReference type="InterPro" id="IPR029044">
    <property type="entry name" value="Nucleotide-diphossugar_trans"/>
</dbReference>
<proteinExistence type="predicted"/>
<organism evidence="2 3">
    <name type="scientific">Kaistia nematophila</name>
    <dbReference type="NCBI Taxonomy" id="2994654"/>
    <lineage>
        <taxon>Bacteria</taxon>
        <taxon>Pseudomonadati</taxon>
        <taxon>Pseudomonadota</taxon>
        <taxon>Alphaproteobacteria</taxon>
        <taxon>Hyphomicrobiales</taxon>
        <taxon>Kaistiaceae</taxon>
        <taxon>Kaistia</taxon>
    </lineage>
</organism>
<keyword evidence="2" id="KW-0328">Glycosyltransferase</keyword>
<dbReference type="RefSeq" id="WP_266338524.1">
    <property type="nucleotide sequence ID" value="NZ_JAPKNK010000003.1"/>
</dbReference>
<keyword evidence="2" id="KW-0808">Transferase</keyword>
<dbReference type="Pfam" id="PF00535">
    <property type="entry name" value="Glycos_transf_2"/>
    <property type="match status" value="1"/>
</dbReference>
<dbReference type="InterPro" id="IPR001173">
    <property type="entry name" value="Glyco_trans_2-like"/>
</dbReference>
<dbReference type="Gene3D" id="3.90.550.10">
    <property type="entry name" value="Spore Coat Polysaccharide Biosynthesis Protein SpsA, Chain A"/>
    <property type="match status" value="1"/>
</dbReference>
<dbReference type="AlphaFoldDB" id="A0A9X3E1A3"/>
<accession>A0A9X3E1A3</accession>
<gene>
    <name evidence="2" type="ORF">OSH07_10200</name>
</gene>
<dbReference type="Proteomes" id="UP001144805">
    <property type="component" value="Unassembled WGS sequence"/>
</dbReference>
<dbReference type="PANTHER" id="PTHR43685:SF11">
    <property type="entry name" value="GLYCOSYLTRANSFERASE TAGX-RELATED"/>
    <property type="match status" value="1"/>
</dbReference>
<sequence>MSESPQLSVIMPAFNGVAFIEQAIASVLDQCEVRSEIVVVDDGSEDDTAACVDRLAQRDRRILLVRGARGGVATARNRGLHRATAPLVSFLDQDDLKPAGGLIRHVDLLKADPDTQAVVGESVMFDRISEGGDVTGGRHQRMLATLLGAGTFRRSLFARLGAFASDLEMGSDYDFYLRMIEAGVAVTIDDEVALLHRRHGGNASGDRPALSRELLYVFQRSVQRRRQSGQSGALRHPLLDAMRAQWPGG</sequence>
<dbReference type="SUPFAM" id="SSF53448">
    <property type="entry name" value="Nucleotide-diphospho-sugar transferases"/>
    <property type="match status" value="1"/>
</dbReference>
<dbReference type="EC" id="2.4.-.-" evidence="2"/>
<evidence type="ECO:0000313" key="2">
    <source>
        <dbReference type="EMBL" id="MCX5569562.1"/>
    </source>
</evidence>
<reference evidence="2" key="1">
    <citation type="submission" date="2022-11" db="EMBL/GenBank/DDBJ databases">
        <title>Biodiversity and phylogenetic relationships of bacteria.</title>
        <authorList>
            <person name="Machado R.A.R."/>
            <person name="Bhat A."/>
            <person name="Loulou A."/>
            <person name="Kallel S."/>
        </authorList>
    </citation>
    <scope>NUCLEOTIDE SEQUENCE</scope>
    <source>
        <strain evidence="2">K-TC2</strain>
    </source>
</reference>
<protein>
    <submittedName>
        <fullName evidence="2">Glycosyltransferase</fullName>
        <ecNumber evidence="2">2.4.-.-</ecNumber>
    </submittedName>
</protein>
<dbReference type="EMBL" id="JAPKNK010000003">
    <property type="protein sequence ID" value="MCX5569562.1"/>
    <property type="molecule type" value="Genomic_DNA"/>
</dbReference>
<comment type="caution">
    <text evidence="2">The sequence shown here is derived from an EMBL/GenBank/DDBJ whole genome shotgun (WGS) entry which is preliminary data.</text>
</comment>
<keyword evidence="3" id="KW-1185">Reference proteome</keyword>
<dbReference type="InterPro" id="IPR050834">
    <property type="entry name" value="Glycosyltransf_2"/>
</dbReference>
<evidence type="ECO:0000313" key="3">
    <source>
        <dbReference type="Proteomes" id="UP001144805"/>
    </source>
</evidence>